<reference evidence="1" key="2">
    <citation type="journal article" date="2015" name="Fish Shellfish Immunol.">
        <title>Early steps in the European eel (Anguilla anguilla)-Vibrio vulnificus interaction in the gills: Role of the RtxA13 toxin.</title>
        <authorList>
            <person name="Callol A."/>
            <person name="Pajuelo D."/>
            <person name="Ebbesson L."/>
            <person name="Teles M."/>
            <person name="MacKenzie S."/>
            <person name="Amaro C."/>
        </authorList>
    </citation>
    <scope>NUCLEOTIDE SEQUENCE</scope>
</reference>
<proteinExistence type="predicted"/>
<protein>
    <submittedName>
        <fullName evidence="1">Uncharacterized protein</fullName>
    </submittedName>
</protein>
<organism evidence="1">
    <name type="scientific">Anguilla anguilla</name>
    <name type="common">European freshwater eel</name>
    <name type="synonym">Muraena anguilla</name>
    <dbReference type="NCBI Taxonomy" id="7936"/>
    <lineage>
        <taxon>Eukaryota</taxon>
        <taxon>Metazoa</taxon>
        <taxon>Chordata</taxon>
        <taxon>Craniata</taxon>
        <taxon>Vertebrata</taxon>
        <taxon>Euteleostomi</taxon>
        <taxon>Actinopterygii</taxon>
        <taxon>Neopterygii</taxon>
        <taxon>Teleostei</taxon>
        <taxon>Anguilliformes</taxon>
        <taxon>Anguillidae</taxon>
        <taxon>Anguilla</taxon>
    </lineage>
</organism>
<evidence type="ECO:0000313" key="1">
    <source>
        <dbReference type="EMBL" id="JAH54361.1"/>
    </source>
</evidence>
<accession>A0A0E9TL92</accession>
<dbReference type="AlphaFoldDB" id="A0A0E9TL92"/>
<dbReference type="EMBL" id="GBXM01054216">
    <property type="protein sequence ID" value="JAH54361.1"/>
    <property type="molecule type" value="Transcribed_RNA"/>
</dbReference>
<reference evidence="1" key="1">
    <citation type="submission" date="2014-11" db="EMBL/GenBank/DDBJ databases">
        <authorList>
            <person name="Amaro Gonzalez C."/>
        </authorList>
    </citation>
    <scope>NUCLEOTIDE SEQUENCE</scope>
</reference>
<name>A0A0E9TL92_ANGAN</name>
<sequence>MSPTSLFICFTLSGQVTS</sequence>